<keyword evidence="2" id="KW-1185">Reference proteome</keyword>
<evidence type="ECO:0000313" key="1">
    <source>
        <dbReference type="EMBL" id="KAL3682169.1"/>
    </source>
</evidence>
<evidence type="ECO:0000313" key="2">
    <source>
        <dbReference type="Proteomes" id="UP001633002"/>
    </source>
</evidence>
<reference evidence="1 2" key="1">
    <citation type="submission" date="2024-09" db="EMBL/GenBank/DDBJ databases">
        <title>Chromosome-scale assembly of Riccia sorocarpa.</title>
        <authorList>
            <person name="Paukszto L."/>
        </authorList>
    </citation>
    <scope>NUCLEOTIDE SEQUENCE [LARGE SCALE GENOMIC DNA]</scope>
    <source>
        <strain evidence="1">LP-2024</strain>
        <tissue evidence="1">Aerial parts of the thallus</tissue>
    </source>
</reference>
<protein>
    <submittedName>
        <fullName evidence="1">Uncharacterized protein</fullName>
    </submittedName>
</protein>
<dbReference type="Proteomes" id="UP001633002">
    <property type="component" value="Unassembled WGS sequence"/>
</dbReference>
<accession>A0ABD3GUX4</accession>
<gene>
    <name evidence="1" type="ORF">R1sor_000191</name>
</gene>
<sequence>MAVNCRSWLEMYVMIIVEMRRRTTRPYKRPPLMSPILTAMAEDYADNADGVNAALQDACPSPDYNPVHPGLWQESLGYVPGPSPGYMPGPSPGYNPIPPVIHEEGPGYAPDPSPGYQPVPRMNHTEIIDPAGRGENRLLGTPGTPQVGYLEIVGPITMPTVVEVVAVPVDEISEGPSSPKYVRRYVLK</sequence>
<comment type="caution">
    <text evidence="1">The sequence shown here is derived from an EMBL/GenBank/DDBJ whole genome shotgun (WGS) entry which is preliminary data.</text>
</comment>
<dbReference type="AlphaFoldDB" id="A0ABD3GUX4"/>
<proteinExistence type="predicted"/>
<dbReference type="EMBL" id="JBJQOH010000006">
    <property type="protein sequence ID" value="KAL3682169.1"/>
    <property type="molecule type" value="Genomic_DNA"/>
</dbReference>
<name>A0ABD3GUX4_9MARC</name>
<organism evidence="1 2">
    <name type="scientific">Riccia sorocarpa</name>
    <dbReference type="NCBI Taxonomy" id="122646"/>
    <lineage>
        <taxon>Eukaryota</taxon>
        <taxon>Viridiplantae</taxon>
        <taxon>Streptophyta</taxon>
        <taxon>Embryophyta</taxon>
        <taxon>Marchantiophyta</taxon>
        <taxon>Marchantiopsida</taxon>
        <taxon>Marchantiidae</taxon>
        <taxon>Marchantiales</taxon>
        <taxon>Ricciaceae</taxon>
        <taxon>Riccia</taxon>
    </lineage>
</organism>